<dbReference type="InterPro" id="IPR019559">
    <property type="entry name" value="Cullin_neddylation_domain"/>
</dbReference>
<accession>A0AAW1S1F7</accession>
<evidence type="ECO:0000313" key="7">
    <source>
        <dbReference type="EMBL" id="KAK9839448.1"/>
    </source>
</evidence>
<evidence type="ECO:0000259" key="6">
    <source>
        <dbReference type="PROSITE" id="PS50069"/>
    </source>
</evidence>
<dbReference type="Pfam" id="PF10557">
    <property type="entry name" value="Cullin_Nedd8"/>
    <property type="match status" value="1"/>
</dbReference>
<dbReference type="FunFam" id="1.20.1310.10:FF:000001">
    <property type="entry name" value="Cullin 3"/>
    <property type="match status" value="1"/>
</dbReference>
<sequence>MNDRRPIELETGWSYMENGIKKLKRLLEEEDEQQFSAEQYMQMYTTIYNMCTQKPPHDYSEALYDRYKQAFSLYIDEKVLPSLRDHRDEFLLRELLKRWNNHKVMVRWLSRFFNYLDRYYIQRHSLHSLQDVGLMRFRDEVYVEMKKKAKDAILALVEMERDGEQIDRTLLKNVLGIFIEVGMGSMDTYDADFEAYLLAESAAYYQRKAAAWIQEDSCPDYMLKAEECLKAEEERVVHYLHVTTKAKLLRAVETELLAKYETRLLEKEHSGAAALLRDDKKDDLARMYRLFLRIVKGLDPVADVFKRHVESEGMKLVREVTEAAAAKKEKDAGKLSRDTGSAHEQQFVRAVIDLHDKYMQYVADCFSNSSLFHKALKEAFESFCNKQVAGSSSAELMANFCDNLLKKGSLEKLSDEAVEETLEKVVKLLAYISDKDLFAEFYRKKLARRLLFDKSASDDHERSILARLKQQCGAQFTSKMEGMVNDLQLAREKQQQFDDWKQAGEKELPIELSVNVLTTGFWPTYKAVDLALPREMVEGVEQFKEWYEGTTKHRKLTWIYALGNCSLKANFDVRPVELILSTFQAALLLLFNNEGGADETLTYADVKERLNLPDEDVMRLLHSLACAKYKVLLKEPNTKTIGKSDSFRMNTKFTDRLRRIKIPLPPVDEKKKVIEDVDKDRRYAIDAAIVRTMKSRKVLQHQQLMLEVVGQLQRMFQPDFRLIKKRIEDLIQRDYLERDKDNANQYRYLA</sequence>
<feature type="domain" description="Cullin family profile" evidence="6">
    <location>
        <begin position="392"/>
        <end position="625"/>
    </location>
</feature>
<keyword evidence="3" id="KW-0832">Ubl conjugation</keyword>
<dbReference type="SUPFAM" id="SSF75632">
    <property type="entry name" value="Cullin homology domain"/>
    <property type="match status" value="1"/>
</dbReference>
<gene>
    <name evidence="7" type="ORF">WJX81_002626</name>
</gene>
<dbReference type="Pfam" id="PF00888">
    <property type="entry name" value="Cullin"/>
    <property type="match status" value="1"/>
</dbReference>
<dbReference type="FunFam" id="1.20.1310.10:FF:000013">
    <property type="entry name" value="Cullin-1 like"/>
    <property type="match status" value="1"/>
</dbReference>
<dbReference type="EMBL" id="JALJOU010000016">
    <property type="protein sequence ID" value="KAK9839448.1"/>
    <property type="molecule type" value="Genomic_DNA"/>
</dbReference>
<dbReference type="InterPro" id="IPR036390">
    <property type="entry name" value="WH_DNA-bd_sf"/>
</dbReference>
<dbReference type="GO" id="GO:0031461">
    <property type="term" value="C:cullin-RING ubiquitin ligase complex"/>
    <property type="evidence" value="ECO:0007669"/>
    <property type="project" value="InterPro"/>
</dbReference>
<evidence type="ECO:0000256" key="4">
    <source>
        <dbReference type="PROSITE-ProRule" id="PRU00330"/>
    </source>
</evidence>
<dbReference type="InterPro" id="IPR036388">
    <property type="entry name" value="WH-like_DNA-bd_sf"/>
</dbReference>
<dbReference type="AlphaFoldDB" id="A0AAW1S1F7"/>
<dbReference type="InterPro" id="IPR036317">
    <property type="entry name" value="Cullin_homology_sf"/>
</dbReference>
<dbReference type="SMART" id="SM00182">
    <property type="entry name" value="CULLIN"/>
    <property type="match status" value="1"/>
</dbReference>
<dbReference type="InterPro" id="IPR016158">
    <property type="entry name" value="Cullin_homology"/>
</dbReference>
<dbReference type="Gene3D" id="3.30.230.130">
    <property type="entry name" value="Cullin, Chain C, Domain 2"/>
    <property type="match status" value="1"/>
</dbReference>
<comment type="caution">
    <text evidence="7">The sequence shown here is derived from an EMBL/GenBank/DDBJ whole genome shotgun (WGS) entry which is preliminary data.</text>
</comment>
<dbReference type="FunFam" id="1.20.1310.10:FF:000021">
    <property type="entry name" value="Cullin-1, putative"/>
    <property type="match status" value="1"/>
</dbReference>
<evidence type="ECO:0000256" key="5">
    <source>
        <dbReference type="RuleBase" id="RU003829"/>
    </source>
</evidence>
<keyword evidence="8" id="KW-1185">Reference proteome</keyword>
<dbReference type="Gene3D" id="1.20.1310.10">
    <property type="entry name" value="Cullin Repeats"/>
    <property type="match status" value="4"/>
</dbReference>
<dbReference type="SUPFAM" id="SSF46785">
    <property type="entry name" value="Winged helix' DNA-binding domain"/>
    <property type="match status" value="1"/>
</dbReference>
<dbReference type="PROSITE" id="PS50069">
    <property type="entry name" value="CULLIN_2"/>
    <property type="match status" value="1"/>
</dbReference>
<dbReference type="PROSITE" id="PS01256">
    <property type="entry name" value="CULLIN_1"/>
    <property type="match status" value="1"/>
</dbReference>
<dbReference type="Proteomes" id="UP001445335">
    <property type="component" value="Unassembled WGS sequence"/>
</dbReference>
<name>A0AAW1S1F7_9CHLO</name>
<dbReference type="FunFam" id="1.20.1310.10:FF:000020">
    <property type="entry name" value="Cullin-1, putative"/>
    <property type="match status" value="1"/>
</dbReference>
<dbReference type="GO" id="GO:0009867">
    <property type="term" value="P:jasmonic acid mediated signaling pathway"/>
    <property type="evidence" value="ECO:0007669"/>
    <property type="project" value="UniProtKB-ARBA"/>
</dbReference>
<protein>
    <recommendedName>
        <fullName evidence="6">Cullin family profile domain-containing protein</fullName>
    </recommendedName>
</protein>
<dbReference type="InterPro" id="IPR016157">
    <property type="entry name" value="Cullin_CS"/>
</dbReference>
<dbReference type="GO" id="GO:0006511">
    <property type="term" value="P:ubiquitin-dependent protein catabolic process"/>
    <property type="evidence" value="ECO:0007669"/>
    <property type="project" value="InterPro"/>
</dbReference>
<evidence type="ECO:0000256" key="3">
    <source>
        <dbReference type="ARBA" id="ARBA00022843"/>
    </source>
</evidence>
<evidence type="ECO:0000313" key="8">
    <source>
        <dbReference type="Proteomes" id="UP001445335"/>
    </source>
</evidence>
<dbReference type="InterPro" id="IPR016159">
    <property type="entry name" value="Cullin_repeat-like_dom_sf"/>
</dbReference>
<evidence type="ECO:0000256" key="1">
    <source>
        <dbReference type="ARBA" id="ARBA00006019"/>
    </source>
</evidence>
<proteinExistence type="inferred from homology"/>
<comment type="similarity">
    <text evidence="1 4 5">Belongs to the cullin family.</text>
</comment>
<dbReference type="Gene3D" id="1.10.10.10">
    <property type="entry name" value="Winged helix-like DNA-binding domain superfamily/Winged helix DNA-binding domain"/>
    <property type="match status" value="1"/>
</dbReference>
<organism evidence="7 8">
    <name type="scientific">Elliptochloris bilobata</name>
    <dbReference type="NCBI Taxonomy" id="381761"/>
    <lineage>
        <taxon>Eukaryota</taxon>
        <taxon>Viridiplantae</taxon>
        <taxon>Chlorophyta</taxon>
        <taxon>core chlorophytes</taxon>
        <taxon>Trebouxiophyceae</taxon>
        <taxon>Trebouxiophyceae incertae sedis</taxon>
        <taxon>Elliptochloris clade</taxon>
        <taxon>Elliptochloris</taxon>
    </lineage>
</organism>
<reference evidence="7 8" key="1">
    <citation type="journal article" date="2024" name="Nat. Commun.">
        <title>Phylogenomics reveals the evolutionary origins of lichenization in chlorophyte algae.</title>
        <authorList>
            <person name="Puginier C."/>
            <person name="Libourel C."/>
            <person name="Otte J."/>
            <person name="Skaloud P."/>
            <person name="Haon M."/>
            <person name="Grisel S."/>
            <person name="Petersen M."/>
            <person name="Berrin J.G."/>
            <person name="Delaux P.M."/>
            <person name="Dal Grande F."/>
            <person name="Keller J."/>
        </authorList>
    </citation>
    <scope>NUCLEOTIDE SEQUENCE [LARGE SCALE GENOMIC DNA]</scope>
    <source>
        <strain evidence="7 8">SAG 245.80</strain>
    </source>
</reference>
<dbReference type="SMART" id="SM00884">
    <property type="entry name" value="Cullin_Nedd8"/>
    <property type="match status" value="1"/>
</dbReference>
<dbReference type="InterPro" id="IPR059120">
    <property type="entry name" value="Cullin-like_AB"/>
</dbReference>
<dbReference type="SUPFAM" id="SSF74788">
    <property type="entry name" value="Cullin repeat-like"/>
    <property type="match status" value="1"/>
</dbReference>
<dbReference type="PANTHER" id="PTHR11932">
    <property type="entry name" value="CULLIN"/>
    <property type="match status" value="1"/>
</dbReference>
<dbReference type="Pfam" id="PF26557">
    <property type="entry name" value="Cullin_AB"/>
    <property type="match status" value="1"/>
</dbReference>
<keyword evidence="2" id="KW-0833">Ubl conjugation pathway</keyword>
<dbReference type="GO" id="GO:0031625">
    <property type="term" value="F:ubiquitin protein ligase binding"/>
    <property type="evidence" value="ECO:0007669"/>
    <property type="project" value="InterPro"/>
</dbReference>
<dbReference type="InterPro" id="IPR045093">
    <property type="entry name" value="Cullin"/>
</dbReference>
<dbReference type="FunFam" id="1.10.10.10:FF:000503">
    <property type="entry name" value="Cullin-1"/>
    <property type="match status" value="1"/>
</dbReference>
<dbReference type="InterPro" id="IPR001373">
    <property type="entry name" value="Cullin_N"/>
</dbReference>
<evidence type="ECO:0000256" key="2">
    <source>
        <dbReference type="ARBA" id="ARBA00022786"/>
    </source>
</evidence>